<evidence type="ECO:0000256" key="1">
    <source>
        <dbReference type="SAM" id="Phobius"/>
    </source>
</evidence>
<feature type="transmembrane region" description="Helical" evidence="1">
    <location>
        <begin position="264"/>
        <end position="283"/>
    </location>
</feature>
<keyword evidence="1" id="KW-0812">Transmembrane</keyword>
<reference evidence="2 3" key="1">
    <citation type="submission" date="2019-02" db="EMBL/GenBank/DDBJ databases">
        <title>Deep-cultivation of Planctomycetes and their phenomic and genomic characterization uncovers novel biology.</title>
        <authorList>
            <person name="Wiegand S."/>
            <person name="Jogler M."/>
            <person name="Boedeker C."/>
            <person name="Pinto D."/>
            <person name="Vollmers J."/>
            <person name="Rivas-Marin E."/>
            <person name="Kohn T."/>
            <person name="Peeters S.H."/>
            <person name="Heuer A."/>
            <person name="Rast P."/>
            <person name="Oberbeckmann S."/>
            <person name="Bunk B."/>
            <person name="Jeske O."/>
            <person name="Meyerdierks A."/>
            <person name="Storesund J.E."/>
            <person name="Kallscheuer N."/>
            <person name="Luecker S."/>
            <person name="Lage O.M."/>
            <person name="Pohl T."/>
            <person name="Merkel B.J."/>
            <person name="Hornburger P."/>
            <person name="Mueller R.-W."/>
            <person name="Bruemmer F."/>
            <person name="Labrenz M."/>
            <person name="Spormann A.M."/>
            <person name="Op den Camp H."/>
            <person name="Overmann J."/>
            <person name="Amann R."/>
            <person name="Jetten M.S.M."/>
            <person name="Mascher T."/>
            <person name="Medema M.H."/>
            <person name="Devos D.P."/>
            <person name="Kaster A.-K."/>
            <person name="Ovreas L."/>
            <person name="Rohde M."/>
            <person name="Galperin M.Y."/>
            <person name="Jogler C."/>
        </authorList>
    </citation>
    <scope>NUCLEOTIDE SEQUENCE [LARGE SCALE GENOMIC DNA]</scope>
    <source>
        <strain evidence="2 3">Pan44</strain>
    </source>
</reference>
<feature type="transmembrane region" description="Helical" evidence="1">
    <location>
        <begin position="206"/>
        <end position="230"/>
    </location>
</feature>
<name>A0A517SE16_9PLAN</name>
<dbReference type="KEGG" id="ccos:Pan44_23980"/>
<keyword evidence="1" id="KW-0472">Membrane</keyword>
<feature type="transmembrane region" description="Helical" evidence="1">
    <location>
        <begin position="351"/>
        <end position="370"/>
    </location>
</feature>
<keyword evidence="1" id="KW-1133">Transmembrane helix</keyword>
<organism evidence="2 3">
    <name type="scientific">Caulifigura coniformis</name>
    <dbReference type="NCBI Taxonomy" id="2527983"/>
    <lineage>
        <taxon>Bacteria</taxon>
        <taxon>Pseudomonadati</taxon>
        <taxon>Planctomycetota</taxon>
        <taxon>Planctomycetia</taxon>
        <taxon>Planctomycetales</taxon>
        <taxon>Planctomycetaceae</taxon>
        <taxon>Caulifigura</taxon>
    </lineage>
</organism>
<dbReference type="AlphaFoldDB" id="A0A517SE16"/>
<sequence length="545" mass="60074">MLRSFRSTWGWLAVAILVIANVPLMLCMPLPADAALYDLQAKTALTGGILYRDIVEPNLPGIVWCHMAIRSAFGWSEAALKWVDLVVVAGIVSLLLRLIGRTSPGQSVLAAFAFVAVGFYCSTPEWVHCQRDIWLMLPALGAFSIRVRRLTRPGGPASQGFLSSLIEGALWACAFWIKPYVAVPAAAAVAASLLGRRSLHEMVLDISGVLAGGAIIGAAGSTWMIATGVWPHFLEQMLEWNPVYFANGRARWTLTQYLSLSRDLAPWCLVHLATLPVAMWVIGRAVLAMRSPRDAASADCVSTLLAALYLGWMIQAHFLQHPFHYCHTPTVILAAALLAACWPREWPRRRVANFAFAGSLAFALVMAPAFDPQRLAWWPDCITRGAQPDVKCALHHRNLPNWVELQPVIDFLRNQNLQDGELTAYNVFLVHLYPEVGVRPSTRYVFLDVLLQVFHAHEEQIHEALATSRQRFVVCSLLENGMSAEAIAAEGTGLHSSLPAAFPKEHAAEFPYCLPLVFRSGQYVVYRADRPMGALNTTARPLAVK</sequence>
<feature type="transmembrane region" description="Helical" evidence="1">
    <location>
        <begin position="322"/>
        <end position="342"/>
    </location>
</feature>
<feature type="transmembrane region" description="Helical" evidence="1">
    <location>
        <begin position="295"/>
        <end position="316"/>
    </location>
</feature>
<evidence type="ECO:0008006" key="4">
    <source>
        <dbReference type="Google" id="ProtNLM"/>
    </source>
</evidence>
<proteinExistence type="predicted"/>
<feature type="transmembrane region" description="Helical" evidence="1">
    <location>
        <begin position="12"/>
        <end position="32"/>
    </location>
</feature>
<dbReference type="RefSeq" id="WP_145030227.1">
    <property type="nucleotide sequence ID" value="NZ_CP036271.1"/>
</dbReference>
<accession>A0A517SE16</accession>
<dbReference type="OrthoDB" id="227142at2"/>
<evidence type="ECO:0000313" key="2">
    <source>
        <dbReference type="EMBL" id="QDT54365.1"/>
    </source>
</evidence>
<dbReference type="Proteomes" id="UP000315700">
    <property type="component" value="Chromosome"/>
</dbReference>
<feature type="transmembrane region" description="Helical" evidence="1">
    <location>
        <begin position="79"/>
        <end position="96"/>
    </location>
</feature>
<gene>
    <name evidence="2" type="ORF">Pan44_23980</name>
</gene>
<dbReference type="EMBL" id="CP036271">
    <property type="protein sequence ID" value="QDT54365.1"/>
    <property type="molecule type" value="Genomic_DNA"/>
</dbReference>
<dbReference type="InParanoid" id="A0A517SE16"/>
<protein>
    <recommendedName>
        <fullName evidence="4">Glycosyltransferase RgtA/B/C/D-like domain-containing protein</fullName>
    </recommendedName>
</protein>
<evidence type="ECO:0000313" key="3">
    <source>
        <dbReference type="Proteomes" id="UP000315700"/>
    </source>
</evidence>
<feature type="transmembrane region" description="Helical" evidence="1">
    <location>
        <begin position="169"/>
        <end position="194"/>
    </location>
</feature>
<feature type="transmembrane region" description="Helical" evidence="1">
    <location>
        <begin position="108"/>
        <end position="127"/>
    </location>
</feature>
<keyword evidence="3" id="KW-1185">Reference proteome</keyword>